<organism evidence="2 3">
    <name type="scientific">Penaeus vannamei</name>
    <name type="common">Whiteleg shrimp</name>
    <name type="synonym">Litopenaeus vannamei</name>
    <dbReference type="NCBI Taxonomy" id="6689"/>
    <lineage>
        <taxon>Eukaryota</taxon>
        <taxon>Metazoa</taxon>
        <taxon>Ecdysozoa</taxon>
        <taxon>Arthropoda</taxon>
        <taxon>Crustacea</taxon>
        <taxon>Multicrustacea</taxon>
        <taxon>Malacostraca</taxon>
        <taxon>Eumalacostraca</taxon>
        <taxon>Eucarida</taxon>
        <taxon>Decapoda</taxon>
        <taxon>Dendrobranchiata</taxon>
        <taxon>Penaeoidea</taxon>
        <taxon>Penaeidae</taxon>
        <taxon>Penaeus</taxon>
    </lineage>
</organism>
<evidence type="ECO:0000256" key="1">
    <source>
        <dbReference type="SAM" id="MobiDB-lite"/>
    </source>
</evidence>
<dbReference type="AlphaFoldDB" id="A0A3R7M8Y2"/>
<dbReference type="Gene3D" id="1.25.10.10">
    <property type="entry name" value="Leucine-rich Repeat Variant"/>
    <property type="match status" value="1"/>
</dbReference>
<name>A0A3R7M8Y2_PENVA</name>
<gene>
    <name evidence="2" type="ORF">C7M84_011424</name>
</gene>
<dbReference type="InterPro" id="IPR052607">
    <property type="entry name" value="CEP104-like"/>
</dbReference>
<dbReference type="OrthoDB" id="66599at2759"/>
<sequence>MTPTSVVSRDRIHAAAVAVDGRFVRASVVLVRKALKDKVYSVALLASQTLSLLLSDFFSKHKVTKKEMTSTLEKVLPDLLAKTSDNATRTQNLATTAVLEVLSLSLERGLGGVGVEVTRPLTNTVHPRGALCRANIVETQLNTLGPTALPKDKESGFTPRHVVEFGHSAFKHQNNEVRKVGERLLLALYPHFPSTVRKALPLQDDLARKNVLYRNLFEQLEALDEKVRRDSKHCFRSESKLYVESRINYTPHHPRINFPPSPKTANNSQPSLCLDPPAVGRQTGVRGVERPRRPRQSHRQPMPSKVRESPSSPPPLSV</sequence>
<feature type="region of interest" description="Disordered" evidence="1">
    <location>
        <begin position="250"/>
        <end position="318"/>
    </location>
</feature>
<comment type="caution">
    <text evidence="2">The sequence shown here is derived from an EMBL/GenBank/DDBJ whole genome shotgun (WGS) entry which is preliminary data.</text>
</comment>
<proteinExistence type="predicted"/>
<dbReference type="EMBL" id="QCYY01002444">
    <property type="protein sequence ID" value="ROT70297.1"/>
    <property type="molecule type" value="Genomic_DNA"/>
</dbReference>
<reference evidence="2 3" key="1">
    <citation type="submission" date="2018-04" db="EMBL/GenBank/DDBJ databases">
        <authorList>
            <person name="Zhang X."/>
            <person name="Yuan J."/>
            <person name="Li F."/>
            <person name="Xiang J."/>
        </authorList>
    </citation>
    <scope>NUCLEOTIDE SEQUENCE [LARGE SCALE GENOMIC DNA]</scope>
    <source>
        <tissue evidence="2">Muscle</tissue>
    </source>
</reference>
<dbReference type="Proteomes" id="UP000283509">
    <property type="component" value="Unassembled WGS sequence"/>
</dbReference>
<dbReference type="GO" id="GO:0005929">
    <property type="term" value="C:cilium"/>
    <property type="evidence" value="ECO:0007669"/>
    <property type="project" value="TreeGrafter"/>
</dbReference>
<dbReference type="PANTHER" id="PTHR13371">
    <property type="entry name" value="GLYCINE-, GLUTAMATE-, THIENYLCYCLOHEXYLPIPERIDINE-BINDING PROTEIN"/>
    <property type="match status" value="1"/>
</dbReference>
<keyword evidence="3" id="KW-1185">Reference proteome</keyword>
<accession>A0A3R7M8Y2</accession>
<dbReference type="Pfam" id="PF21040">
    <property type="entry name" value="CEP104-like_TOG"/>
    <property type="match status" value="1"/>
</dbReference>
<reference evidence="2 3" key="2">
    <citation type="submission" date="2019-01" db="EMBL/GenBank/DDBJ databases">
        <title>The decoding of complex shrimp genome reveals the adaptation for benthos swimmer, frequently molting mechanism and breeding impact on genome.</title>
        <authorList>
            <person name="Sun Y."/>
            <person name="Gao Y."/>
            <person name="Yu Y."/>
        </authorList>
    </citation>
    <scope>NUCLEOTIDE SEQUENCE [LARGE SCALE GENOMIC DNA]</scope>
    <source>
        <tissue evidence="2">Muscle</tissue>
    </source>
</reference>
<dbReference type="InterPro" id="IPR011989">
    <property type="entry name" value="ARM-like"/>
</dbReference>
<dbReference type="PANTHER" id="PTHR13371:SF0">
    <property type="entry name" value="CENTROSOMAL PROTEIN OF 104 KDA"/>
    <property type="match status" value="1"/>
</dbReference>
<evidence type="ECO:0000313" key="3">
    <source>
        <dbReference type="Proteomes" id="UP000283509"/>
    </source>
</evidence>
<evidence type="ECO:0000313" key="2">
    <source>
        <dbReference type="EMBL" id="ROT70297.1"/>
    </source>
</evidence>
<protein>
    <submittedName>
        <fullName evidence="2">Uncharacterized protein</fullName>
    </submittedName>
</protein>